<proteinExistence type="predicted"/>
<sequence length="124" mass="14114">MQLETETDTEGFRGTFEDLKFDAEEEDFPDHIFVKLFESMSPKLTLLSDKEDQYYGDLLGLLKESKEISVKPVPSSLILPEFLSQKFLQFESILYKQLSPLTRISSLLPSVSVAPPIVIGVREK</sequence>
<name>A0AA36EQK1_LACSI</name>
<reference evidence="1" key="1">
    <citation type="submission" date="2023-04" db="EMBL/GenBank/DDBJ databases">
        <authorList>
            <person name="Vijverberg K."/>
            <person name="Xiong W."/>
            <person name="Schranz E."/>
        </authorList>
    </citation>
    <scope>NUCLEOTIDE SEQUENCE</scope>
</reference>
<dbReference type="EMBL" id="OX465085">
    <property type="protein sequence ID" value="CAI9302020.1"/>
    <property type="molecule type" value="Genomic_DNA"/>
</dbReference>
<organism evidence="1 2">
    <name type="scientific">Lactuca saligna</name>
    <name type="common">Willowleaf lettuce</name>
    <dbReference type="NCBI Taxonomy" id="75948"/>
    <lineage>
        <taxon>Eukaryota</taxon>
        <taxon>Viridiplantae</taxon>
        <taxon>Streptophyta</taxon>
        <taxon>Embryophyta</taxon>
        <taxon>Tracheophyta</taxon>
        <taxon>Spermatophyta</taxon>
        <taxon>Magnoliopsida</taxon>
        <taxon>eudicotyledons</taxon>
        <taxon>Gunneridae</taxon>
        <taxon>Pentapetalae</taxon>
        <taxon>asterids</taxon>
        <taxon>campanulids</taxon>
        <taxon>Asterales</taxon>
        <taxon>Asteraceae</taxon>
        <taxon>Cichorioideae</taxon>
        <taxon>Cichorieae</taxon>
        <taxon>Lactucinae</taxon>
        <taxon>Lactuca</taxon>
    </lineage>
</organism>
<protein>
    <submittedName>
        <fullName evidence="1">Uncharacterized protein</fullName>
    </submittedName>
</protein>
<evidence type="ECO:0000313" key="2">
    <source>
        <dbReference type="Proteomes" id="UP001177003"/>
    </source>
</evidence>
<evidence type="ECO:0000313" key="1">
    <source>
        <dbReference type="EMBL" id="CAI9302020.1"/>
    </source>
</evidence>
<dbReference type="Proteomes" id="UP001177003">
    <property type="component" value="Chromosome 9"/>
</dbReference>
<accession>A0AA36EQK1</accession>
<dbReference type="AlphaFoldDB" id="A0AA36EQK1"/>
<keyword evidence="2" id="KW-1185">Reference proteome</keyword>
<gene>
    <name evidence="1" type="ORF">LSALG_LOCUS40531</name>
</gene>